<evidence type="ECO:0000256" key="2">
    <source>
        <dbReference type="ARBA" id="ARBA00022723"/>
    </source>
</evidence>
<dbReference type="Pfam" id="PF25597">
    <property type="entry name" value="SH3_retrovirus"/>
    <property type="match status" value="2"/>
</dbReference>
<dbReference type="InterPro" id="IPR025724">
    <property type="entry name" value="GAG-pre-integrase_dom"/>
</dbReference>
<evidence type="ECO:0000256" key="4">
    <source>
        <dbReference type="ARBA" id="ARBA00022801"/>
    </source>
</evidence>
<dbReference type="PROSITE" id="PS50994">
    <property type="entry name" value="INTEGRASE"/>
    <property type="match status" value="2"/>
</dbReference>
<evidence type="ECO:0000256" key="3">
    <source>
        <dbReference type="ARBA" id="ARBA00022750"/>
    </source>
</evidence>
<dbReference type="GO" id="GO:0006508">
    <property type="term" value="P:proteolysis"/>
    <property type="evidence" value="ECO:0007669"/>
    <property type="project" value="UniProtKB-KW"/>
</dbReference>
<dbReference type="Pfam" id="PF13976">
    <property type="entry name" value="gag_pre-integrs"/>
    <property type="match status" value="2"/>
</dbReference>
<dbReference type="InterPro" id="IPR039537">
    <property type="entry name" value="Retrotran_Ty1/copia-like"/>
</dbReference>
<feature type="domain" description="Integrase catalytic" evidence="6">
    <location>
        <begin position="1503"/>
        <end position="1671"/>
    </location>
</feature>
<dbReference type="Pfam" id="PF00665">
    <property type="entry name" value="rve"/>
    <property type="match status" value="2"/>
</dbReference>
<keyword evidence="8" id="KW-1185">Reference proteome</keyword>
<dbReference type="Gene3D" id="4.10.60.10">
    <property type="entry name" value="Zinc finger, CCHC-type"/>
    <property type="match status" value="1"/>
</dbReference>
<dbReference type="Gene3D" id="3.30.420.10">
    <property type="entry name" value="Ribonuclease H-like superfamily/Ribonuclease H"/>
    <property type="match status" value="2"/>
</dbReference>
<dbReference type="EMBL" id="JARYMX010000002">
    <property type="protein sequence ID" value="KAJ9563943.1"/>
    <property type="molecule type" value="Genomic_DNA"/>
</dbReference>
<comment type="caution">
    <text evidence="7">The sequence shown here is derived from an EMBL/GenBank/DDBJ whole genome shotgun (WGS) entry which is preliminary data.</text>
</comment>
<keyword evidence="2" id="KW-0479">Metal-binding</keyword>
<proteinExistence type="predicted"/>
<keyword evidence="3" id="KW-0064">Aspartyl protease</keyword>
<protein>
    <recommendedName>
        <fullName evidence="6">Integrase catalytic domain-containing protein</fullName>
    </recommendedName>
</protein>
<feature type="domain" description="Integrase catalytic" evidence="6">
    <location>
        <begin position="467"/>
        <end position="635"/>
    </location>
</feature>
<dbReference type="GO" id="GO:0004190">
    <property type="term" value="F:aspartic-type endopeptidase activity"/>
    <property type="evidence" value="ECO:0007669"/>
    <property type="project" value="UniProtKB-KW"/>
</dbReference>
<dbReference type="InterPro" id="IPR036397">
    <property type="entry name" value="RNaseH_sf"/>
</dbReference>
<dbReference type="InterPro" id="IPR043502">
    <property type="entry name" value="DNA/RNA_pol_sf"/>
</dbReference>
<dbReference type="GO" id="GO:0008270">
    <property type="term" value="F:zinc ion binding"/>
    <property type="evidence" value="ECO:0007669"/>
    <property type="project" value="InterPro"/>
</dbReference>
<accession>A0AA38TVJ3</accession>
<dbReference type="Proteomes" id="UP001172457">
    <property type="component" value="Chromosome 2"/>
</dbReference>
<feature type="compositionally biased region" description="Low complexity" evidence="5">
    <location>
        <begin position="730"/>
        <end position="748"/>
    </location>
</feature>
<dbReference type="Pfam" id="PF14223">
    <property type="entry name" value="Retrotran_gag_2"/>
    <property type="match status" value="1"/>
</dbReference>
<gene>
    <name evidence="7" type="ORF">OSB04_009103</name>
</gene>
<dbReference type="InterPro" id="IPR012337">
    <property type="entry name" value="RNaseH-like_sf"/>
</dbReference>
<dbReference type="Pfam" id="PF07727">
    <property type="entry name" value="RVT_2"/>
    <property type="match status" value="3"/>
</dbReference>
<dbReference type="PANTHER" id="PTHR42648:SF28">
    <property type="entry name" value="TRANSPOSON-ENCODED PROTEIN WITH RIBONUCLEASE H-LIKE AND RETROVIRUS ZINC FINGER-LIKE DOMAINS"/>
    <property type="match status" value="1"/>
</dbReference>
<dbReference type="SMART" id="SM00343">
    <property type="entry name" value="ZnF_C2HC"/>
    <property type="match status" value="2"/>
</dbReference>
<keyword evidence="4" id="KW-0378">Hydrolase</keyword>
<feature type="region of interest" description="Disordered" evidence="5">
    <location>
        <begin position="1741"/>
        <end position="1807"/>
    </location>
</feature>
<feature type="region of interest" description="Disordered" evidence="5">
    <location>
        <begin position="703"/>
        <end position="771"/>
    </location>
</feature>
<evidence type="ECO:0000313" key="7">
    <source>
        <dbReference type="EMBL" id="KAJ9563943.1"/>
    </source>
</evidence>
<dbReference type="GO" id="GO:0015074">
    <property type="term" value="P:DNA integration"/>
    <property type="evidence" value="ECO:0007669"/>
    <property type="project" value="InterPro"/>
</dbReference>
<dbReference type="CDD" id="cd09272">
    <property type="entry name" value="RNase_HI_RT_Ty1"/>
    <property type="match status" value="1"/>
</dbReference>
<dbReference type="GO" id="GO:0003676">
    <property type="term" value="F:nucleic acid binding"/>
    <property type="evidence" value="ECO:0007669"/>
    <property type="project" value="InterPro"/>
</dbReference>
<dbReference type="Pfam" id="PF22936">
    <property type="entry name" value="Pol_BBD"/>
    <property type="match status" value="2"/>
</dbReference>
<evidence type="ECO:0000259" key="6">
    <source>
        <dbReference type="PROSITE" id="PS50994"/>
    </source>
</evidence>
<dbReference type="SUPFAM" id="SSF53098">
    <property type="entry name" value="Ribonuclease H-like"/>
    <property type="match status" value="2"/>
</dbReference>
<evidence type="ECO:0000256" key="5">
    <source>
        <dbReference type="SAM" id="MobiDB-lite"/>
    </source>
</evidence>
<dbReference type="InterPro" id="IPR001584">
    <property type="entry name" value="Integrase_cat-core"/>
</dbReference>
<feature type="compositionally biased region" description="Low complexity" evidence="5">
    <location>
        <begin position="1766"/>
        <end position="1784"/>
    </location>
</feature>
<dbReference type="InterPro" id="IPR013103">
    <property type="entry name" value="RVT_2"/>
</dbReference>
<reference evidence="7" key="1">
    <citation type="submission" date="2023-03" db="EMBL/GenBank/DDBJ databases">
        <title>Chromosome-scale reference genome and RAD-based genetic map of yellow starthistle (Centaurea solstitialis) reveal putative structural variation and QTLs associated with invader traits.</title>
        <authorList>
            <person name="Reatini B."/>
            <person name="Cang F.A."/>
            <person name="Jiang Q."/>
            <person name="Mckibben M.T.W."/>
            <person name="Barker M.S."/>
            <person name="Rieseberg L.H."/>
            <person name="Dlugosch K.M."/>
        </authorList>
    </citation>
    <scope>NUCLEOTIDE SEQUENCE</scope>
    <source>
        <strain evidence="7">CAN-66</strain>
        <tissue evidence="7">Leaf</tissue>
    </source>
</reference>
<sequence>MSSMKFDIPKLDRNTRFPLWQVQMRDVLIQLELDEALLGVEKMPTTLSPEEKIKKDLKAQSQIRLHLSHDVLQDVLKETSAAAIWLKLEQLLMTKSLPNKLHLKQRLFYLKMAEGSSLSSHLSTFKELVCNLENMDVTYEDDDLALFLLTSLPDSYSHFRDTIMYSRDTLVLDDVIVALDSKDKMKQIANVTKAAEGLSVRGRHTDRDFQSPGRSKSKPKVKRKFCSFCKKKGHVIDECYKLQNKNKGKETASSSHSHADVVEDDVGELLFVSDEVNASPPEWILDTGCTYHMCPNRDWFSTYERSSGSVRVGNGHICTVVGRGNVRIKMFDGVIRTLGNVRHVPELRRNLISLSSLDIKGYKFVGGNGIIRVIRRNRIYMKGTRQGANLYILTGTTIMGDAYVASLIPSNVDNTKLWHMRLGHMGEAGMMELSKRKLLGSRAIEKLPFCEHCVFGKQKKVSFSSSTHTTKAILEYVHSDLWGPARVPSHGGALYMLTIIDDFSRKVWAYFLKHKNDVFASFRDWKTMVEKQTDKHVKYLRTDNGLEFCSAEFNAFCTSQGITRYHTVVHTPQQNGFAERMNRTIMEKVRCMLSNSGLAKSFWAEAASTACYIINRSPSYALDKKTPFEVWSGKPANYSDLKIFGCPAYAKVDNGKLDPRAVKCVFLGFKAGVKGFRLWCPETRKTIVRRDVTFDEDSMLRKPFVSDQPNEDVPCSSEESRVEVELPVGPSTTPPTVSQPSSSSPSCSEGDGASNSPPPEPQPCIARDRGRRQVTRPVRFAEAEVVACAFSVALEIESDEDPSTYTEAKNGSWELAPLPKGKKAVKSKWLFKKKEGIPDIEPPRYKARLVAKGFSQIPVALHDLELEQLDVKTAFLHGELEEEIYMDQPQGFVSVGQEDLVCRLKKSLYGLKQSPRQWYKRFDTFMTSHNFSRCLYDSCVYIKKCEDGSFVYLLLYVDDMLIASKNKKDIQHVKDQLNAEFEMKDLGEARKILGMEISRDRKAGTLTLSQKSYIEKVLKRFNMDGAKAVNTPIAAHFKLSAKQCPVSDEEKNDMSRVPYSSAVGSLMYAMICTRPDLAYAISMVSRYMANPGKEHWKAVQWVLRYLSGRSSTTVALSTTEAEYMAVTEGFKEAIWLKGLFNSLSDDELTVDSVFSITRLIIILGGYVWLGQPCRIEDDDLALFLLTSLPDSYSHFRDTIMYSRDTLVLDDVIVALDSKDKMKQIANVTKAAEGLSVRGRHTERDFQSPGRSKSKSKVKRKFCSFCKKKGHVIDECYKLQNKNKGKETASSSHSHADVVEDDVGELLVVSDEVNVSPPEWILDTGCTYHMCPNRDSFSTYERSSGSVRVGNGHICTVVGRGNVRIKMFDGVIRTLGNVRHVPELRRNLISLSSLDIKGYKFVGGNGVIRVIRRNRVYMKGTRQGANLYILTGTTIMGDAYVASSIPSKVDNTKLWHMRLGHMGEAGMMELSKRKLLGSRAIEKLPFCEHCVFGKQKKVSFSSSTHTTKAILEYVHSDLWGPARVPSHGGALYMLTIIDDYSRKVWAYFLKHKNDVFASFRDWKTMVEKQTDKHVKYLRTDNGLEFCSAEFNAFCTSQGITRHHTVVHTPQQNGVAERMNRTIMEKVRCMLSNSGLAKSFWAEAASTACYIINRSPSYALDKKTPFEVWSGKPANYSDLKIFGCPAYAKVDNGKLDPRAVKCVFLGFKAGVKGFRLWCPETRKTIVRRDVTFDEDSMLCKPFVSDQPNEDVPCSSEESRVEVELPVGPSTTPPTVSQPSSSSPSCSEGDGASNSPPPEPQPCIAKDRGRRQVTRPVRFAEAEVVACAFSVALEIESGEDPSTYTEAVDSKDSEKWIVAMHDEMESLQKNGSWELALLPKGKKAVKSKWLFKKKEGIPDIEPPRYKARLVAKGFSQIPGIDFTDIFSPVVKHSSIRALLSIVALHDLELEQLDVKTAFLHGELEEEIYMDQPQGFVSVGQEDLVCRLKKSLYGLKQSPRQWYKRFDTFMTSHNFSRCLYDSCVYIKKCEDGSSVYLLLYVDDMLIASKNKKDIQQVKDQLNAEFEMKDLGEARKILGMEISRDRKAGTLTLSQKSYIEKVLKRFNMDGAKAVNTPIAAHFKLSAKQCPVSDEEKNDMSRVPYSSAVGSLMYAMICTRPDLAYAISMVSRYMANPGKEHWKAVQWVLRYLSGTRYHCLCFGTSRDSVQGYVDSDYGGDMDGRRSLSGYVFTMGSCAISWKAVLQPTVALSTTEAEYMAVTEGFKEAIWLKGLFNSLSDDELTVDSVFCDNQSAIFLDKRSNAPRAHQAY</sequence>
<dbReference type="InterPro" id="IPR054722">
    <property type="entry name" value="PolX-like_BBD"/>
</dbReference>
<evidence type="ECO:0000313" key="8">
    <source>
        <dbReference type="Proteomes" id="UP001172457"/>
    </source>
</evidence>
<dbReference type="SUPFAM" id="SSF56672">
    <property type="entry name" value="DNA/RNA polymerases"/>
    <property type="match status" value="2"/>
</dbReference>
<name>A0AA38TVJ3_9ASTR</name>
<dbReference type="PANTHER" id="PTHR42648">
    <property type="entry name" value="TRANSPOSASE, PUTATIVE-RELATED"/>
    <property type="match status" value="1"/>
</dbReference>
<evidence type="ECO:0000256" key="1">
    <source>
        <dbReference type="ARBA" id="ARBA00022670"/>
    </source>
</evidence>
<dbReference type="InterPro" id="IPR001878">
    <property type="entry name" value="Znf_CCHC"/>
</dbReference>
<keyword evidence="1" id="KW-0645">Protease</keyword>
<organism evidence="7 8">
    <name type="scientific">Centaurea solstitialis</name>
    <name type="common">yellow star-thistle</name>
    <dbReference type="NCBI Taxonomy" id="347529"/>
    <lineage>
        <taxon>Eukaryota</taxon>
        <taxon>Viridiplantae</taxon>
        <taxon>Streptophyta</taxon>
        <taxon>Embryophyta</taxon>
        <taxon>Tracheophyta</taxon>
        <taxon>Spermatophyta</taxon>
        <taxon>Magnoliopsida</taxon>
        <taxon>eudicotyledons</taxon>
        <taxon>Gunneridae</taxon>
        <taxon>Pentapetalae</taxon>
        <taxon>asterids</taxon>
        <taxon>campanulids</taxon>
        <taxon>Asterales</taxon>
        <taxon>Asteraceae</taxon>
        <taxon>Carduoideae</taxon>
        <taxon>Cardueae</taxon>
        <taxon>Centaureinae</taxon>
        <taxon>Centaurea</taxon>
    </lineage>
</organism>
<dbReference type="InterPro" id="IPR057670">
    <property type="entry name" value="SH3_retrovirus"/>
</dbReference>